<dbReference type="AlphaFoldDB" id="A0A8S1GT99"/>
<evidence type="ECO:0000313" key="3">
    <source>
        <dbReference type="EMBL" id="CAD6185992.1"/>
    </source>
</evidence>
<dbReference type="InterPro" id="IPR052925">
    <property type="entry name" value="Phage_Integrase-like_Recomb"/>
</dbReference>
<name>A0A8S1GT99_9PELO</name>
<evidence type="ECO:0000259" key="2">
    <source>
        <dbReference type="PROSITE" id="PS51898"/>
    </source>
</evidence>
<dbReference type="Gene3D" id="1.10.443.10">
    <property type="entry name" value="Intergrase catalytic core"/>
    <property type="match status" value="1"/>
</dbReference>
<sequence>MLTENRFTAAANLARKLEGPDEALGQSLKKILESDRAQGTIIGYGRILKLFDTFCQSRRDKNLSQNQLRTLFLLKKFSEGPSSSVQTATAALNYFLGEVQPHEASLQKAIASAASRTKPTVQNRTKLPLEHYRRLVETASKYPELDRAGTLAILLFNAMLRISEALALRWDDVQLDKPDGEGSLQIRRSKTDQEGKGVNLPIKLEKEEFRVVTRFKLVNGAGFIFLSASTKTPITYSTACKELKLLLHKAGLENFNYTSHAFRGGAATAALESGVDGTEVMRAGRWKSTSAFGCYIARKPIKKSTDGEHANLGDEDGPRKN</sequence>
<evidence type="ECO:0000256" key="1">
    <source>
        <dbReference type="ARBA" id="ARBA00023172"/>
    </source>
</evidence>
<dbReference type="Proteomes" id="UP000835052">
    <property type="component" value="Unassembled WGS sequence"/>
</dbReference>
<dbReference type="EMBL" id="CAJGYM010000003">
    <property type="protein sequence ID" value="CAD6185992.1"/>
    <property type="molecule type" value="Genomic_DNA"/>
</dbReference>
<dbReference type="SUPFAM" id="SSF56349">
    <property type="entry name" value="DNA breaking-rejoining enzymes"/>
    <property type="match status" value="1"/>
</dbReference>
<comment type="caution">
    <text evidence="3">The sequence shown here is derived from an EMBL/GenBank/DDBJ whole genome shotgun (WGS) entry which is preliminary data.</text>
</comment>
<dbReference type="PANTHER" id="PTHR34605">
    <property type="entry name" value="PHAGE_INTEGRASE DOMAIN-CONTAINING PROTEIN"/>
    <property type="match status" value="1"/>
</dbReference>
<dbReference type="OrthoDB" id="5870942at2759"/>
<dbReference type="PROSITE" id="PS51898">
    <property type="entry name" value="TYR_RECOMBINASE"/>
    <property type="match status" value="1"/>
</dbReference>
<evidence type="ECO:0000313" key="4">
    <source>
        <dbReference type="Proteomes" id="UP000835052"/>
    </source>
</evidence>
<reference evidence="3" key="1">
    <citation type="submission" date="2020-10" db="EMBL/GenBank/DDBJ databases">
        <authorList>
            <person name="Kikuchi T."/>
        </authorList>
    </citation>
    <scope>NUCLEOTIDE SEQUENCE</scope>
    <source>
        <strain evidence="3">NKZ352</strain>
    </source>
</reference>
<dbReference type="PANTHER" id="PTHR34605:SF4">
    <property type="entry name" value="DNA ADENINE METHYLTRANSFERASE"/>
    <property type="match status" value="1"/>
</dbReference>
<keyword evidence="4" id="KW-1185">Reference proteome</keyword>
<dbReference type="InterPro" id="IPR013762">
    <property type="entry name" value="Integrase-like_cat_sf"/>
</dbReference>
<organism evidence="3 4">
    <name type="scientific">Caenorhabditis auriculariae</name>
    <dbReference type="NCBI Taxonomy" id="2777116"/>
    <lineage>
        <taxon>Eukaryota</taxon>
        <taxon>Metazoa</taxon>
        <taxon>Ecdysozoa</taxon>
        <taxon>Nematoda</taxon>
        <taxon>Chromadorea</taxon>
        <taxon>Rhabditida</taxon>
        <taxon>Rhabditina</taxon>
        <taxon>Rhabditomorpha</taxon>
        <taxon>Rhabditoidea</taxon>
        <taxon>Rhabditidae</taxon>
        <taxon>Peloderinae</taxon>
        <taxon>Caenorhabditis</taxon>
    </lineage>
</organism>
<dbReference type="Pfam" id="PF00589">
    <property type="entry name" value="Phage_integrase"/>
    <property type="match status" value="1"/>
</dbReference>
<proteinExistence type="predicted"/>
<protein>
    <recommendedName>
        <fullName evidence="2">Tyr recombinase domain-containing protein</fullName>
    </recommendedName>
</protein>
<dbReference type="InterPro" id="IPR011010">
    <property type="entry name" value="DNA_brk_join_enz"/>
</dbReference>
<dbReference type="GO" id="GO:0006310">
    <property type="term" value="P:DNA recombination"/>
    <property type="evidence" value="ECO:0007669"/>
    <property type="project" value="UniProtKB-KW"/>
</dbReference>
<accession>A0A8S1GT99</accession>
<dbReference type="InterPro" id="IPR002104">
    <property type="entry name" value="Integrase_catalytic"/>
</dbReference>
<feature type="domain" description="Tyr recombinase" evidence="2">
    <location>
        <begin position="122"/>
        <end position="310"/>
    </location>
</feature>
<dbReference type="GO" id="GO:0015074">
    <property type="term" value="P:DNA integration"/>
    <property type="evidence" value="ECO:0007669"/>
    <property type="project" value="InterPro"/>
</dbReference>
<dbReference type="GO" id="GO:0003677">
    <property type="term" value="F:DNA binding"/>
    <property type="evidence" value="ECO:0007669"/>
    <property type="project" value="InterPro"/>
</dbReference>
<gene>
    <name evidence="3" type="ORF">CAUJ_LOCUS1911</name>
</gene>
<keyword evidence="1" id="KW-0233">DNA recombination</keyword>